<evidence type="ECO:0000313" key="1">
    <source>
        <dbReference type="EMBL" id="GLQ03845.1"/>
    </source>
</evidence>
<dbReference type="InterPro" id="IPR021372">
    <property type="entry name" value="DUF2989"/>
</dbReference>
<protein>
    <recommendedName>
        <fullName evidence="3">DUF2989 domain-containing protein</fullName>
    </recommendedName>
</protein>
<reference evidence="1" key="2">
    <citation type="submission" date="2023-01" db="EMBL/GenBank/DDBJ databases">
        <title>Draft genome sequence of Pseudoalteromonas tetraodonis strain NBRC 103034.</title>
        <authorList>
            <person name="Sun Q."/>
            <person name="Mori K."/>
        </authorList>
    </citation>
    <scope>NUCLEOTIDE SEQUENCE</scope>
    <source>
        <strain evidence="1">NBRC 103034</strain>
    </source>
</reference>
<dbReference type="AlphaFoldDB" id="A0AA37W517"/>
<organism evidence="1 2">
    <name type="scientific">Pseudoalteromonas tetraodonis GFC</name>
    <dbReference type="NCBI Taxonomy" id="1315271"/>
    <lineage>
        <taxon>Bacteria</taxon>
        <taxon>Pseudomonadati</taxon>
        <taxon>Pseudomonadota</taxon>
        <taxon>Gammaproteobacteria</taxon>
        <taxon>Alteromonadales</taxon>
        <taxon>Pseudoalteromonadaceae</taxon>
        <taxon>Pseudoalteromonas</taxon>
    </lineage>
</organism>
<dbReference type="RefSeq" id="WP_024603129.1">
    <property type="nucleotide sequence ID" value="NZ_BJXY01000043.1"/>
</dbReference>
<reference evidence="1" key="1">
    <citation type="journal article" date="2014" name="Int. J. Syst. Evol. Microbiol.">
        <title>Complete genome sequence of Corynebacterium casei LMG S-19264T (=DSM 44701T), isolated from a smear-ripened cheese.</title>
        <authorList>
            <consortium name="US DOE Joint Genome Institute (JGI-PGF)"/>
            <person name="Walter F."/>
            <person name="Albersmeier A."/>
            <person name="Kalinowski J."/>
            <person name="Ruckert C."/>
        </authorList>
    </citation>
    <scope>NUCLEOTIDE SEQUENCE</scope>
    <source>
        <strain evidence="1">NBRC 103034</strain>
    </source>
</reference>
<dbReference type="PROSITE" id="PS51257">
    <property type="entry name" value="PROKAR_LIPOPROTEIN"/>
    <property type="match status" value="1"/>
</dbReference>
<comment type="caution">
    <text evidence="1">The sequence shown here is derived from an EMBL/GenBank/DDBJ whole genome shotgun (WGS) entry which is preliminary data.</text>
</comment>
<name>A0AA37W517_9GAMM</name>
<evidence type="ECO:0008006" key="3">
    <source>
        <dbReference type="Google" id="ProtNLM"/>
    </source>
</evidence>
<gene>
    <name evidence="1" type="ORF">GCM10007914_27260</name>
</gene>
<proteinExistence type="predicted"/>
<evidence type="ECO:0000313" key="2">
    <source>
        <dbReference type="Proteomes" id="UP001161408"/>
    </source>
</evidence>
<keyword evidence="2" id="KW-1185">Reference proteome</keyword>
<accession>A0AA37W517</accession>
<sequence>MAFKRITLAFAILLTGCEESLTVEDICVQSPAICNDLNQDSHCKAQRERTIFSRHLESLQPTDEHKYQLLKAFEHYNQCIALAANIQHIKLKSKTTARRHAHLTSMREMARIYQQTKHTSHPGLLYYHWSRNNDESALTRLLALEHTAEVEQSAEMQFYLASYYIKVDEEKAINFLYNTLALNKAKHEPNPEIYMSLISLFYKHQQYKHAYIFAKIAQFSGIEHIDILLIEQQLIAQGKNLESLDRLAEQTLQQIDQGTFISPRK</sequence>
<dbReference type="Proteomes" id="UP001161408">
    <property type="component" value="Unassembled WGS sequence"/>
</dbReference>
<dbReference type="EMBL" id="BSNE01000017">
    <property type="protein sequence ID" value="GLQ03845.1"/>
    <property type="molecule type" value="Genomic_DNA"/>
</dbReference>
<dbReference type="Pfam" id="PF11207">
    <property type="entry name" value="DUF2989"/>
    <property type="match status" value="1"/>
</dbReference>